<evidence type="ECO:0000259" key="5">
    <source>
        <dbReference type="Pfam" id="PF02347"/>
    </source>
</evidence>
<dbReference type="AlphaFoldDB" id="A0A7C6EJH1"/>
<evidence type="ECO:0000313" key="6">
    <source>
        <dbReference type="EMBL" id="HHS62348.1"/>
    </source>
</evidence>
<organism evidence="6">
    <name type="scientific">candidate division WOR-3 bacterium</name>
    <dbReference type="NCBI Taxonomy" id="2052148"/>
    <lineage>
        <taxon>Bacteria</taxon>
        <taxon>Bacteria division WOR-3</taxon>
    </lineage>
</organism>
<sequence>MMHYLPLTPEDEKKILNRLGVGSFSELIDKIIPPEIQFKEKIGLPPAVSELEVRKILHSIAGENYNTFDFTSFLGAGVYDHYIPAIIDSIISRSEFYTAYTPYQAEVSQGTLQSIFEYQSVVCELTKMEVANASMYDGGSALAEACHMASAINNRKKIILSELIHPFYQRVTRTYTKECGVEIVIAPQREGVTDIDKLKDLVDDDTSCVAIQQPNFYGFLESTEEISEITHKRGALLISVVDPLSLGVISPPGDYNADIAVGEGQGMGIAQGFGGPLLGIFATRMEFVRFMPGRVVGETTDVEGRRGFVLTLQTREQHIRREKATSNICTNEALCALSSLIYLCTLGKQGIVEIGNQCLVKSHYLYNRLKEVRGIKPVYNREFFKEFVVQTDKPSQEIVDKLLEYKIFAGVPLTIFDNNLKNQLLIAVTEKRTKEELDRFTDILTKVT</sequence>
<gene>
    <name evidence="4" type="primary">gcvPA</name>
    <name evidence="6" type="ORF">ENV70_01855</name>
</gene>
<dbReference type="HAMAP" id="MF_00712">
    <property type="entry name" value="GcvPA"/>
    <property type="match status" value="1"/>
</dbReference>
<dbReference type="GO" id="GO:0009116">
    <property type="term" value="P:nucleoside metabolic process"/>
    <property type="evidence" value="ECO:0007669"/>
    <property type="project" value="InterPro"/>
</dbReference>
<evidence type="ECO:0000256" key="4">
    <source>
        <dbReference type="HAMAP-Rule" id="MF_00712"/>
    </source>
</evidence>
<keyword evidence="2 4" id="KW-0560">Oxidoreductase</keyword>
<dbReference type="InterPro" id="IPR023010">
    <property type="entry name" value="GcvPA"/>
</dbReference>
<dbReference type="InterPro" id="IPR015424">
    <property type="entry name" value="PyrdxlP-dep_Trfase"/>
</dbReference>
<dbReference type="PIRSF" id="PIRSF006815">
    <property type="entry name" value="GcvPA"/>
    <property type="match status" value="1"/>
</dbReference>
<comment type="function">
    <text evidence="1 4">The glycine cleavage system catalyzes the degradation of glycine. The P protein binds the alpha-amino group of glycine through its pyridoxal phosphate cofactor; CO(2) is released and the remaining methylamine moiety is then transferred to the lipoamide cofactor of the H protein.</text>
</comment>
<dbReference type="PANTHER" id="PTHR42806">
    <property type="entry name" value="GLYCINE CLEAVAGE SYSTEM P-PROTEIN"/>
    <property type="match status" value="1"/>
</dbReference>
<dbReference type="GO" id="GO:0004375">
    <property type="term" value="F:glycine dehydrogenase (decarboxylating) activity"/>
    <property type="evidence" value="ECO:0007669"/>
    <property type="project" value="UniProtKB-EC"/>
</dbReference>
<dbReference type="SUPFAM" id="SSF53383">
    <property type="entry name" value="PLP-dependent transferases"/>
    <property type="match status" value="1"/>
</dbReference>
<evidence type="ECO:0000256" key="2">
    <source>
        <dbReference type="ARBA" id="ARBA00023002"/>
    </source>
</evidence>
<dbReference type="GO" id="GO:0019464">
    <property type="term" value="P:glycine decarboxylation via glycine cleavage system"/>
    <property type="evidence" value="ECO:0007669"/>
    <property type="project" value="UniProtKB-UniRule"/>
</dbReference>
<comment type="similarity">
    <text evidence="4">Belongs to the GcvP family. N-terminal subunit subfamily.</text>
</comment>
<dbReference type="NCBIfam" id="NF001696">
    <property type="entry name" value="PRK00451.1"/>
    <property type="match status" value="1"/>
</dbReference>
<dbReference type="InterPro" id="IPR015421">
    <property type="entry name" value="PyrdxlP-dep_Trfase_major"/>
</dbReference>
<proteinExistence type="inferred from homology"/>
<feature type="domain" description="Glycine cleavage system P-protein N-terminal" evidence="5">
    <location>
        <begin position="3"/>
        <end position="443"/>
    </location>
</feature>
<comment type="catalytic activity">
    <reaction evidence="3 4">
        <text>N(6)-[(R)-lipoyl]-L-lysyl-[glycine-cleavage complex H protein] + glycine + H(+) = N(6)-[(R)-S(8)-aminomethyldihydrolipoyl]-L-lysyl-[glycine-cleavage complex H protein] + CO2</text>
        <dbReference type="Rhea" id="RHEA:24304"/>
        <dbReference type="Rhea" id="RHEA-COMP:10494"/>
        <dbReference type="Rhea" id="RHEA-COMP:10495"/>
        <dbReference type="ChEBI" id="CHEBI:15378"/>
        <dbReference type="ChEBI" id="CHEBI:16526"/>
        <dbReference type="ChEBI" id="CHEBI:57305"/>
        <dbReference type="ChEBI" id="CHEBI:83099"/>
        <dbReference type="ChEBI" id="CHEBI:83143"/>
        <dbReference type="EC" id="1.4.4.2"/>
    </reaction>
</comment>
<dbReference type="CDD" id="cd00613">
    <property type="entry name" value="GDC-P"/>
    <property type="match status" value="1"/>
</dbReference>
<evidence type="ECO:0000256" key="1">
    <source>
        <dbReference type="ARBA" id="ARBA00003788"/>
    </source>
</evidence>
<protein>
    <recommendedName>
        <fullName evidence="4">Probable glycine dehydrogenase (decarboxylating) subunit 1</fullName>
        <ecNumber evidence="4">1.4.4.2</ecNumber>
    </recommendedName>
    <alternativeName>
        <fullName evidence="4">Glycine cleavage system P-protein subunit 1</fullName>
    </alternativeName>
    <alternativeName>
        <fullName evidence="4">Glycine decarboxylase subunit 1</fullName>
    </alternativeName>
    <alternativeName>
        <fullName evidence="4">Glycine dehydrogenase (aminomethyl-transferring) subunit 1</fullName>
    </alternativeName>
</protein>
<reference evidence="6" key="1">
    <citation type="journal article" date="2020" name="mSystems">
        <title>Genome- and Community-Level Interaction Insights into Carbon Utilization and Element Cycling Functions of Hydrothermarchaeota in Hydrothermal Sediment.</title>
        <authorList>
            <person name="Zhou Z."/>
            <person name="Liu Y."/>
            <person name="Xu W."/>
            <person name="Pan J."/>
            <person name="Luo Z.H."/>
            <person name="Li M."/>
        </authorList>
    </citation>
    <scope>NUCLEOTIDE SEQUENCE [LARGE SCALE GENOMIC DNA]</scope>
    <source>
        <strain evidence="6">SpSt-783</strain>
    </source>
</reference>
<dbReference type="EMBL" id="DTHJ01000045">
    <property type="protein sequence ID" value="HHS62348.1"/>
    <property type="molecule type" value="Genomic_DNA"/>
</dbReference>
<dbReference type="Gene3D" id="3.90.1150.10">
    <property type="entry name" value="Aspartate Aminotransferase, domain 1"/>
    <property type="match status" value="1"/>
</dbReference>
<dbReference type="Pfam" id="PF02347">
    <property type="entry name" value="GDC-P"/>
    <property type="match status" value="1"/>
</dbReference>
<comment type="caution">
    <text evidence="6">The sequence shown here is derived from an EMBL/GenBank/DDBJ whole genome shotgun (WGS) entry which is preliminary data.</text>
</comment>
<evidence type="ECO:0000256" key="3">
    <source>
        <dbReference type="ARBA" id="ARBA00049026"/>
    </source>
</evidence>
<dbReference type="InterPro" id="IPR049315">
    <property type="entry name" value="GDC-P_N"/>
</dbReference>
<dbReference type="InterPro" id="IPR020581">
    <property type="entry name" value="GDC_P"/>
</dbReference>
<comment type="subunit">
    <text evidence="4">The glycine cleavage system is composed of four proteins: P, T, L and H. In this organism, the P 'protein' is a heterodimer of two subunits.</text>
</comment>
<accession>A0A7C6EJH1</accession>
<dbReference type="Gene3D" id="3.40.640.10">
    <property type="entry name" value="Type I PLP-dependent aspartate aminotransferase-like (Major domain)"/>
    <property type="match status" value="1"/>
</dbReference>
<dbReference type="PANTHER" id="PTHR42806:SF1">
    <property type="entry name" value="GLYCINE DEHYDROGENASE (DECARBOXYLATING)"/>
    <property type="match status" value="1"/>
</dbReference>
<dbReference type="EC" id="1.4.4.2" evidence="4"/>
<name>A0A7C6EJH1_UNCW3</name>
<dbReference type="InterPro" id="IPR015422">
    <property type="entry name" value="PyrdxlP-dep_Trfase_small"/>
</dbReference>